<sequence length="73" mass="8420">MFKQRSRFGRFIDEQLGYGGQERIKEETGLTRETVSKACNKQEYTPKGGILKLLLQATKHLTGKNVKKDDFWA</sequence>
<proteinExistence type="predicted"/>
<dbReference type="Proteomes" id="UP000249260">
    <property type="component" value="Unassembled WGS sequence"/>
</dbReference>
<reference evidence="1 2" key="1">
    <citation type="submission" date="2018-06" db="EMBL/GenBank/DDBJ databases">
        <title>Paenibacillus montanisoli sp. nov., isolated from mountain area soil.</title>
        <authorList>
            <person name="Wu M."/>
        </authorList>
    </citation>
    <scope>NUCLEOTIDE SEQUENCE [LARGE SCALE GENOMIC DNA]</scope>
    <source>
        <strain evidence="1 2">RA17</strain>
    </source>
</reference>
<evidence type="ECO:0000313" key="1">
    <source>
        <dbReference type="EMBL" id="RAP77149.1"/>
    </source>
</evidence>
<accession>A0A328U3C3</accession>
<organism evidence="1 2">
    <name type="scientific">Paenibacillus montanisoli</name>
    <dbReference type="NCBI Taxonomy" id="2081970"/>
    <lineage>
        <taxon>Bacteria</taxon>
        <taxon>Bacillati</taxon>
        <taxon>Bacillota</taxon>
        <taxon>Bacilli</taxon>
        <taxon>Bacillales</taxon>
        <taxon>Paenibacillaceae</taxon>
        <taxon>Paenibacillus</taxon>
    </lineage>
</organism>
<dbReference type="AlphaFoldDB" id="A0A328U3C3"/>
<keyword evidence="2" id="KW-1185">Reference proteome</keyword>
<protein>
    <submittedName>
        <fullName evidence="1">Transcriptional regulator</fullName>
    </submittedName>
</protein>
<dbReference type="EMBL" id="QLUW01000001">
    <property type="protein sequence ID" value="RAP77149.1"/>
    <property type="molecule type" value="Genomic_DNA"/>
</dbReference>
<name>A0A328U3C3_9BACL</name>
<comment type="caution">
    <text evidence="1">The sequence shown here is derived from an EMBL/GenBank/DDBJ whole genome shotgun (WGS) entry which is preliminary data.</text>
</comment>
<gene>
    <name evidence="1" type="ORF">DL346_01200</name>
</gene>
<evidence type="ECO:0000313" key="2">
    <source>
        <dbReference type="Proteomes" id="UP000249260"/>
    </source>
</evidence>